<dbReference type="Gene3D" id="3.40.50.720">
    <property type="entry name" value="NAD(P)-binding Rossmann-like Domain"/>
    <property type="match status" value="1"/>
</dbReference>
<dbReference type="InterPro" id="IPR008927">
    <property type="entry name" value="6-PGluconate_DH-like_C_sf"/>
</dbReference>
<evidence type="ECO:0000259" key="3">
    <source>
        <dbReference type="Pfam" id="PF14833"/>
    </source>
</evidence>
<feature type="domain" description="6-phosphogluconate dehydrogenase NADP-binding" evidence="2">
    <location>
        <begin position="8"/>
        <end position="75"/>
    </location>
</feature>
<keyword evidence="5" id="KW-1185">Reference proteome</keyword>
<evidence type="ECO:0008006" key="6">
    <source>
        <dbReference type="Google" id="ProtNLM"/>
    </source>
</evidence>
<dbReference type="PANTHER" id="PTHR43580">
    <property type="entry name" value="OXIDOREDUCTASE GLYR1-RELATED"/>
    <property type="match status" value="1"/>
</dbReference>
<dbReference type="Pfam" id="PF14833">
    <property type="entry name" value="NAD_binding_11"/>
    <property type="match status" value="1"/>
</dbReference>
<gene>
    <name evidence="4" type="ORF">BU16DRAFT_526907</name>
</gene>
<dbReference type="InterPro" id="IPR006115">
    <property type="entry name" value="6PGDH_NADP-bd"/>
</dbReference>
<evidence type="ECO:0000313" key="4">
    <source>
        <dbReference type="EMBL" id="KAF2496429.1"/>
    </source>
</evidence>
<dbReference type="InterPro" id="IPR013328">
    <property type="entry name" value="6PGD_dom2"/>
</dbReference>
<proteinExistence type="inferred from homology"/>
<dbReference type="AlphaFoldDB" id="A0A6A6QW61"/>
<dbReference type="Pfam" id="PF03446">
    <property type="entry name" value="NAD_binding_2"/>
    <property type="match status" value="1"/>
</dbReference>
<evidence type="ECO:0000256" key="1">
    <source>
        <dbReference type="ARBA" id="ARBA00007598"/>
    </source>
</evidence>
<dbReference type="SUPFAM" id="SSF51735">
    <property type="entry name" value="NAD(P)-binding Rossmann-fold domains"/>
    <property type="match status" value="1"/>
</dbReference>
<dbReference type="InterPro" id="IPR051265">
    <property type="entry name" value="HIBADH-related_NP60_sf"/>
</dbReference>
<dbReference type="SUPFAM" id="SSF48179">
    <property type="entry name" value="6-phosphogluconate dehydrogenase C-terminal domain-like"/>
    <property type="match status" value="1"/>
</dbReference>
<sequence>MIDGGHFKGKIVVDTTTVHPQTTARWAQTLRELDVQFLAAPAFGASPLAESGQLLLALAGPPAARAAVKPYLAGVMARGIIEIGDDASKATMLKTTGNFIIAGLMEVIAEAHVLAEKSGLGSTVLEALIKENFGALAYSDSQRMTTGVYIPGVGQQPFSGLDLALKDVGHGISCARDVGVKLEVGEVVIGHLERAKKFSEEKGNRALDSSSLYGVVRQDAEMEFETEFVKRRDEGAQS</sequence>
<dbReference type="Proteomes" id="UP000799750">
    <property type="component" value="Unassembled WGS sequence"/>
</dbReference>
<dbReference type="InterPro" id="IPR029154">
    <property type="entry name" value="HIBADH-like_NADP-bd"/>
</dbReference>
<reference evidence="4" key="1">
    <citation type="journal article" date="2020" name="Stud. Mycol.">
        <title>101 Dothideomycetes genomes: a test case for predicting lifestyles and emergence of pathogens.</title>
        <authorList>
            <person name="Haridas S."/>
            <person name="Albert R."/>
            <person name="Binder M."/>
            <person name="Bloem J."/>
            <person name="Labutti K."/>
            <person name="Salamov A."/>
            <person name="Andreopoulos B."/>
            <person name="Baker S."/>
            <person name="Barry K."/>
            <person name="Bills G."/>
            <person name="Bluhm B."/>
            <person name="Cannon C."/>
            <person name="Castanera R."/>
            <person name="Culley D."/>
            <person name="Daum C."/>
            <person name="Ezra D."/>
            <person name="Gonzalez J."/>
            <person name="Henrissat B."/>
            <person name="Kuo A."/>
            <person name="Liang C."/>
            <person name="Lipzen A."/>
            <person name="Lutzoni F."/>
            <person name="Magnuson J."/>
            <person name="Mondo S."/>
            <person name="Nolan M."/>
            <person name="Ohm R."/>
            <person name="Pangilinan J."/>
            <person name="Park H.-J."/>
            <person name="Ramirez L."/>
            <person name="Alfaro M."/>
            <person name="Sun H."/>
            <person name="Tritt A."/>
            <person name="Yoshinaga Y."/>
            <person name="Zwiers L.-H."/>
            <person name="Turgeon B."/>
            <person name="Goodwin S."/>
            <person name="Spatafora J."/>
            <person name="Crous P."/>
            <person name="Grigoriev I."/>
        </authorList>
    </citation>
    <scope>NUCLEOTIDE SEQUENCE</scope>
    <source>
        <strain evidence="4">CBS 269.34</strain>
    </source>
</reference>
<organism evidence="4 5">
    <name type="scientific">Lophium mytilinum</name>
    <dbReference type="NCBI Taxonomy" id="390894"/>
    <lineage>
        <taxon>Eukaryota</taxon>
        <taxon>Fungi</taxon>
        <taxon>Dikarya</taxon>
        <taxon>Ascomycota</taxon>
        <taxon>Pezizomycotina</taxon>
        <taxon>Dothideomycetes</taxon>
        <taxon>Pleosporomycetidae</taxon>
        <taxon>Mytilinidiales</taxon>
        <taxon>Mytilinidiaceae</taxon>
        <taxon>Lophium</taxon>
    </lineage>
</organism>
<feature type="domain" description="3-hydroxyisobutyrate dehydrogenase-like NAD-binding" evidence="3">
    <location>
        <begin position="90"/>
        <end position="197"/>
    </location>
</feature>
<dbReference type="OrthoDB" id="435038at2759"/>
<dbReference type="InterPro" id="IPR036291">
    <property type="entry name" value="NAD(P)-bd_dom_sf"/>
</dbReference>
<dbReference type="EMBL" id="MU004188">
    <property type="protein sequence ID" value="KAF2496429.1"/>
    <property type="molecule type" value="Genomic_DNA"/>
</dbReference>
<dbReference type="GO" id="GO:0051287">
    <property type="term" value="F:NAD binding"/>
    <property type="evidence" value="ECO:0007669"/>
    <property type="project" value="InterPro"/>
</dbReference>
<name>A0A6A6QW61_9PEZI</name>
<protein>
    <recommendedName>
        <fullName evidence="6">6-phosphogluconate dehydrogenase C-terminal domain-like protein</fullName>
    </recommendedName>
</protein>
<comment type="similarity">
    <text evidence="1">Belongs to the HIBADH-related family. NP60 subfamily.</text>
</comment>
<accession>A0A6A6QW61</accession>
<dbReference type="Gene3D" id="1.10.1040.10">
    <property type="entry name" value="N-(1-d-carboxylethyl)-l-norvaline Dehydrogenase, domain 2"/>
    <property type="match status" value="1"/>
</dbReference>
<evidence type="ECO:0000313" key="5">
    <source>
        <dbReference type="Proteomes" id="UP000799750"/>
    </source>
</evidence>
<evidence type="ECO:0000259" key="2">
    <source>
        <dbReference type="Pfam" id="PF03446"/>
    </source>
</evidence>
<dbReference type="GO" id="GO:0050661">
    <property type="term" value="F:NADP binding"/>
    <property type="evidence" value="ECO:0007669"/>
    <property type="project" value="InterPro"/>
</dbReference>
<dbReference type="PANTHER" id="PTHR43580:SF8">
    <property type="entry name" value="6-PHOSPHOGLUCONATE DEHYDROGENASE NADP-BINDING DOMAIN-CONTAINING PROTEIN-RELATED"/>
    <property type="match status" value="1"/>
</dbReference>